<sequence>MVIPINKDSLTLSCLCKGETFLPIRERQGLPVSPLPTPIYGDYPQLLEISITQQVAVASAIA</sequence>
<accession>A0A1D8TR32</accession>
<dbReference type="Proteomes" id="UP000177870">
    <property type="component" value="Chromosome"/>
</dbReference>
<name>A0A1D8TR32_9CYAN</name>
<dbReference type="KEGG" id="mpro:BJP34_10860"/>
<proteinExistence type="predicted"/>
<protein>
    <submittedName>
        <fullName evidence="1">Uncharacterized protein</fullName>
    </submittedName>
</protein>
<reference evidence="2" key="1">
    <citation type="submission" date="2016-10" db="EMBL/GenBank/DDBJ databases">
        <title>Comparative genomics uncovers the prolific and rare metabolic potential of the cyanobacterial genus Moorea.</title>
        <authorList>
            <person name="Leao T."/>
            <person name="Castelao G."/>
            <person name="Korobeynikov A."/>
            <person name="Monroe E.A."/>
            <person name="Podell S."/>
            <person name="Glukhov E."/>
            <person name="Allen E."/>
            <person name="Gerwick W.H."/>
            <person name="Gerwick L."/>
        </authorList>
    </citation>
    <scope>NUCLEOTIDE SEQUENCE [LARGE SCALE GENOMIC DNA]</scope>
    <source>
        <strain evidence="2">PAL-8-15-08-1</strain>
    </source>
</reference>
<organism evidence="1 2">
    <name type="scientific">Moorena producens PAL-8-15-08-1</name>
    <dbReference type="NCBI Taxonomy" id="1458985"/>
    <lineage>
        <taxon>Bacteria</taxon>
        <taxon>Bacillati</taxon>
        <taxon>Cyanobacteriota</taxon>
        <taxon>Cyanophyceae</taxon>
        <taxon>Coleofasciculales</taxon>
        <taxon>Coleofasciculaceae</taxon>
        <taxon>Moorena</taxon>
    </lineage>
</organism>
<dbReference type="AlphaFoldDB" id="A0A1D8TR32"/>
<evidence type="ECO:0000313" key="2">
    <source>
        <dbReference type="Proteomes" id="UP000177870"/>
    </source>
</evidence>
<gene>
    <name evidence="1" type="ORF">BJP34_10860</name>
</gene>
<dbReference type="EMBL" id="CP017599">
    <property type="protein sequence ID" value="AOW99885.1"/>
    <property type="molecule type" value="Genomic_DNA"/>
</dbReference>
<evidence type="ECO:0000313" key="1">
    <source>
        <dbReference type="EMBL" id="AOW99885.1"/>
    </source>
</evidence>